<dbReference type="OMA" id="EDIWKDE"/>
<feature type="compositionally biased region" description="Basic and acidic residues" evidence="6">
    <location>
        <begin position="77"/>
        <end position="104"/>
    </location>
</feature>
<dbReference type="InParanoid" id="A0A0R0KLU6"/>
<keyword evidence="5" id="KW-0333">Golgi apparatus</keyword>
<reference evidence="8 9" key="1">
    <citation type="journal article" date="2010" name="Nature">
        <title>Genome sequence of the palaeopolyploid soybean.</title>
        <authorList>
            <person name="Schmutz J."/>
            <person name="Cannon S.B."/>
            <person name="Schlueter J."/>
            <person name="Ma J."/>
            <person name="Mitros T."/>
            <person name="Nelson W."/>
            <person name="Hyten D.L."/>
            <person name="Song Q."/>
            <person name="Thelen J.J."/>
            <person name="Cheng J."/>
            <person name="Xu D."/>
            <person name="Hellsten U."/>
            <person name="May G.D."/>
            <person name="Yu Y."/>
            <person name="Sakurai T."/>
            <person name="Umezawa T."/>
            <person name="Bhattacharyya M.K."/>
            <person name="Sandhu D."/>
            <person name="Valliyodan B."/>
            <person name="Lindquist E."/>
            <person name="Peto M."/>
            <person name="Grant D."/>
            <person name="Shu S."/>
            <person name="Goodstein D."/>
            <person name="Barry K."/>
            <person name="Futrell-Griggs M."/>
            <person name="Abernathy B."/>
            <person name="Du J."/>
            <person name="Tian Z."/>
            <person name="Zhu L."/>
            <person name="Gill N."/>
            <person name="Joshi T."/>
            <person name="Libault M."/>
            <person name="Sethuraman A."/>
            <person name="Zhang X.-C."/>
            <person name="Shinozaki K."/>
            <person name="Nguyen H.T."/>
            <person name="Wing R.A."/>
            <person name="Cregan P."/>
            <person name="Specht J."/>
            <person name="Grimwood J."/>
            <person name="Rokhsar D."/>
            <person name="Stacey G."/>
            <person name="Shoemaker R.C."/>
            <person name="Jackson S.A."/>
        </authorList>
    </citation>
    <scope>NUCLEOTIDE SEQUENCE [LARGE SCALE GENOMIC DNA]</scope>
    <source>
        <strain evidence="9">cv. Williams 82</strain>
        <tissue evidence="8">Callus</tissue>
    </source>
</reference>
<sequence length="476" mass="55417">MLMEDLQVCPTYSKDLLQGNRRCRDKVLVSCRSLLAPNFSSSPWRGEPTSSLDTENKSASILHDDHEGEAPSPTAFDSDHHGPHREIFNKGDENDSKFKHKGTDKGYLTDHKYTKLGRIEARLAKARYSIREASKIRNLTSNLQDPDYVPQGSIYRNVNAFQRSYLEMEKVFKIFVYEEGEPPLFHNGLSKDIYATEGRFIHEMEKGRYYRTYDPDEAFVYYLPFMGFMLVEYVYDRGSNYNLDPLGLVVKDYIQVIAHKHPFWNRSLGYDHFMLSCHDWGPLVSSYVDHFYNNAIRVLCNANVSEGFKPAKDVSFPEIKLIKGEVTNLLLQSTWKNKDQDMQIYEELPEGISYYTKLRSSKFCLCPSGYEVASPRVVKAIFAECVPVLISDGYVPPFSDVLNWNSFSVQVDVKDIPNIKKILMGISERQYLRMYKRVKQVQRHFVPNEPPKRYDMFHMTVHSIWLRRLNIHIQDQ</sequence>
<keyword evidence="10" id="KW-1185">Reference proteome</keyword>
<dbReference type="GO" id="GO:0000139">
    <property type="term" value="C:Golgi membrane"/>
    <property type="evidence" value="ECO:0007669"/>
    <property type="project" value="UniProtKB-SubCell"/>
</dbReference>
<name>A0A0R0KLU6_SOYBN</name>
<accession>A0A0R0KLU6</accession>
<evidence type="ECO:0000256" key="6">
    <source>
        <dbReference type="SAM" id="MobiDB-lite"/>
    </source>
</evidence>
<gene>
    <name evidence="8" type="ORF">GLYMA_04G205500</name>
</gene>
<feature type="domain" description="Exostosin GT47" evidence="7">
    <location>
        <begin position="332"/>
        <end position="424"/>
    </location>
</feature>
<dbReference type="PANTHER" id="PTHR11062:SF300">
    <property type="entry name" value="EXOSTOSIN GT47 DOMAIN-CONTAINING PROTEIN"/>
    <property type="match status" value="1"/>
</dbReference>
<evidence type="ECO:0000256" key="1">
    <source>
        <dbReference type="ARBA" id="ARBA00004323"/>
    </source>
</evidence>
<feature type="region of interest" description="Disordered" evidence="6">
    <location>
        <begin position="64"/>
        <end position="104"/>
    </location>
</feature>
<proteinExistence type="inferred from homology"/>
<dbReference type="GO" id="GO:0016757">
    <property type="term" value="F:glycosyltransferase activity"/>
    <property type="evidence" value="ECO:0007669"/>
    <property type="project" value="UniProtKB-KW"/>
</dbReference>
<dbReference type="Proteomes" id="UP000008827">
    <property type="component" value="Chromosome 4"/>
</dbReference>
<evidence type="ECO:0000313" key="10">
    <source>
        <dbReference type="Proteomes" id="UP000008827"/>
    </source>
</evidence>
<reference evidence="9" key="2">
    <citation type="submission" date="2018-02" db="UniProtKB">
        <authorList>
            <consortium name="EnsemblPlants"/>
        </authorList>
    </citation>
    <scope>IDENTIFICATION</scope>
    <source>
        <strain evidence="9">Williams 82</strain>
    </source>
</reference>
<keyword evidence="4" id="KW-0812">Transmembrane</keyword>
<keyword evidence="3" id="KW-0808">Transferase</keyword>
<keyword evidence="3" id="KW-0328">Glycosyltransferase</keyword>
<evidence type="ECO:0000313" key="9">
    <source>
        <dbReference type="EnsemblPlants" id="KRH63935"/>
    </source>
</evidence>
<keyword evidence="4" id="KW-0735">Signal-anchor</keyword>
<comment type="subcellular location">
    <subcellularLocation>
        <location evidence="1">Golgi apparatus membrane</location>
        <topology evidence="1">Single-pass type II membrane protein</topology>
    </subcellularLocation>
</comment>
<evidence type="ECO:0000256" key="4">
    <source>
        <dbReference type="ARBA" id="ARBA00022968"/>
    </source>
</evidence>
<accession>A0A2K7L3J6</accession>
<dbReference type="PaxDb" id="3847-GLYMA04G38280.2"/>
<evidence type="ECO:0000256" key="2">
    <source>
        <dbReference type="ARBA" id="ARBA00010271"/>
    </source>
</evidence>
<organism evidence="8">
    <name type="scientific">Glycine max</name>
    <name type="common">Soybean</name>
    <name type="synonym">Glycine hispida</name>
    <dbReference type="NCBI Taxonomy" id="3847"/>
    <lineage>
        <taxon>Eukaryota</taxon>
        <taxon>Viridiplantae</taxon>
        <taxon>Streptophyta</taxon>
        <taxon>Embryophyta</taxon>
        <taxon>Tracheophyta</taxon>
        <taxon>Spermatophyta</taxon>
        <taxon>Magnoliopsida</taxon>
        <taxon>eudicotyledons</taxon>
        <taxon>Gunneridae</taxon>
        <taxon>Pentapetalae</taxon>
        <taxon>rosids</taxon>
        <taxon>fabids</taxon>
        <taxon>Fabales</taxon>
        <taxon>Fabaceae</taxon>
        <taxon>Papilionoideae</taxon>
        <taxon>50 kb inversion clade</taxon>
        <taxon>NPAAA clade</taxon>
        <taxon>indigoferoid/millettioid clade</taxon>
        <taxon>Phaseoleae</taxon>
        <taxon>Glycine</taxon>
        <taxon>Glycine subgen. Soja</taxon>
    </lineage>
</organism>
<dbReference type="SMR" id="A0A0R0KLU6"/>
<reference evidence="8" key="3">
    <citation type="submission" date="2018-07" db="EMBL/GenBank/DDBJ databases">
        <title>WGS assembly of Glycine max.</title>
        <authorList>
            <person name="Schmutz J."/>
            <person name="Cannon S."/>
            <person name="Schlueter J."/>
            <person name="Ma J."/>
            <person name="Mitros T."/>
            <person name="Nelson W."/>
            <person name="Hyten D."/>
            <person name="Song Q."/>
            <person name="Thelen J."/>
            <person name="Cheng J."/>
            <person name="Xu D."/>
            <person name="Hellsten U."/>
            <person name="May G."/>
            <person name="Yu Y."/>
            <person name="Sakurai T."/>
            <person name="Umezawa T."/>
            <person name="Bhattacharyya M."/>
            <person name="Sandhu D."/>
            <person name="Valliyodan B."/>
            <person name="Lindquist E."/>
            <person name="Peto M."/>
            <person name="Grant D."/>
            <person name="Shu S."/>
            <person name="Goodstein D."/>
            <person name="Barry K."/>
            <person name="Futrell-Griggs M."/>
            <person name="Abernathy B."/>
            <person name="Du J."/>
            <person name="Tian Z."/>
            <person name="Zhu L."/>
            <person name="Gill N."/>
            <person name="Joshi T."/>
            <person name="Libault M."/>
            <person name="Sethuraman A."/>
            <person name="Zhang X."/>
            <person name="Shinozaki K."/>
            <person name="Nguyen H."/>
            <person name="Wing R."/>
            <person name="Cregan P."/>
            <person name="Specht J."/>
            <person name="Grimwood J."/>
            <person name="Rokhsar D."/>
            <person name="Stacey G."/>
            <person name="Shoemaker R."/>
            <person name="Jackson S."/>
        </authorList>
    </citation>
    <scope>NUCLEOTIDE SEQUENCE</scope>
    <source>
        <tissue evidence="8">Callus</tissue>
    </source>
</reference>
<dbReference type="InterPro" id="IPR040911">
    <property type="entry name" value="Exostosin_GT47"/>
</dbReference>
<dbReference type="Gramene" id="KRH63935">
    <property type="protein sequence ID" value="KRH63935"/>
    <property type="gene ID" value="GLYMA_04G205500"/>
</dbReference>
<dbReference type="EMBL" id="CM000837">
    <property type="protein sequence ID" value="KRH63935.2"/>
    <property type="molecule type" value="Genomic_DNA"/>
</dbReference>
<dbReference type="AlphaFoldDB" id="A0A0R0KLU6"/>
<evidence type="ECO:0000256" key="3">
    <source>
        <dbReference type="ARBA" id="ARBA00022676"/>
    </source>
</evidence>
<dbReference type="EnsemblPlants" id="KRH63935">
    <property type="protein sequence ID" value="KRH63935"/>
    <property type="gene ID" value="GLYMA_04G205500"/>
</dbReference>
<evidence type="ECO:0000313" key="8">
    <source>
        <dbReference type="EMBL" id="KRH63935.2"/>
    </source>
</evidence>
<evidence type="ECO:0000256" key="5">
    <source>
        <dbReference type="ARBA" id="ARBA00023034"/>
    </source>
</evidence>
<comment type="similarity">
    <text evidence="2">Belongs to the glycosyltransferase 47 family.</text>
</comment>
<dbReference type="InterPro" id="IPR004263">
    <property type="entry name" value="Exostosin"/>
</dbReference>
<dbReference type="PANTHER" id="PTHR11062">
    <property type="entry name" value="EXOSTOSIN HEPARAN SULFATE GLYCOSYLTRANSFERASE -RELATED"/>
    <property type="match status" value="1"/>
</dbReference>
<feature type="domain" description="Exostosin GT47" evidence="7">
    <location>
        <begin position="169"/>
        <end position="329"/>
    </location>
</feature>
<protein>
    <recommendedName>
        <fullName evidence="7">Exostosin GT47 domain-containing protein</fullName>
    </recommendedName>
</protein>
<dbReference type="Pfam" id="PF03016">
    <property type="entry name" value="Exostosin_GT47"/>
    <property type="match status" value="2"/>
</dbReference>
<evidence type="ECO:0000259" key="7">
    <source>
        <dbReference type="Pfam" id="PF03016"/>
    </source>
</evidence>